<dbReference type="PANTHER" id="PTHR48079">
    <property type="entry name" value="PROTEIN YEEZ"/>
    <property type="match status" value="1"/>
</dbReference>
<reference evidence="2 3" key="1">
    <citation type="submission" date="2024-07" db="EMBL/GenBank/DDBJ databases">
        <authorList>
            <person name="Ren Q."/>
        </authorList>
    </citation>
    <scope>NUCLEOTIDE SEQUENCE [LARGE SCALE GENOMIC DNA]</scope>
    <source>
        <strain evidence="2 3">REN37</strain>
    </source>
</reference>
<sequence>MHAFVTGGTGFVGAHVVALLRQQGWHVTLLRRPGTSLPAPAPGLNTVIADMADADALAQVMPDAPDAVFHIAGNTSMWRRTAAAQYRDNVLGTRAVVAAAQRRGAGRLILTSSISAYGLHRQPINDDTPSNAARSPIAYHRTKYEAEQLVKQAVEQGLDAVILNPCGIIGPGDRHNWSQLIRLIDSGQLPGVPPGAGSFCDVREVAKAHLAAFHQGRRGAHYILAGVDASFLALAQTAAQLLGRTPPQRTVPAWVLRVAGQLLPLVHRDATREPRLTPEKVTMITRRVVADGQRAERELGFDASVPLATMLADCIQWMREEGLLAPAAD</sequence>
<dbReference type="SUPFAM" id="SSF51735">
    <property type="entry name" value="NAD(P)-binding Rossmann-fold domains"/>
    <property type="match status" value="1"/>
</dbReference>
<dbReference type="Pfam" id="PF01370">
    <property type="entry name" value="Epimerase"/>
    <property type="match status" value="1"/>
</dbReference>
<name>A0ABV4AIT0_9GAMM</name>
<dbReference type="Gene3D" id="3.40.50.720">
    <property type="entry name" value="NAD(P)-binding Rossmann-like Domain"/>
    <property type="match status" value="1"/>
</dbReference>
<protein>
    <submittedName>
        <fullName evidence="2">NAD-dependent epimerase/dehydratase family protein</fullName>
    </submittedName>
</protein>
<dbReference type="EMBL" id="JBGCUO010000001">
    <property type="protein sequence ID" value="MEY1661545.1"/>
    <property type="molecule type" value="Genomic_DNA"/>
</dbReference>
<evidence type="ECO:0000259" key="1">
    <source>
        <dbReference type="Pfam" id="PF01370"/>
    </source>
</evidence>
<evidence type="ECO:0000313" key="2">
    <source>
        <dbReference type="EMBL" id="MEY1661545.1"/>
    </source>
</evidence>
<organism evidence="2 3">
    <name type="scientific">Isoalcanivorax beigongshangi</name>
    <dbReference type="NCBI Taxonomy" id="3238810"/>
    <lineage>
        <taxon>Bacteria</taxon>
        <taxon>Pseudomonadati</taxon>
        <taxon>Pseudomonadota</taxon>
        <taxon>Gammaproteobacteria</taxon>
        <taxon>Oceanospirillales</taxon>
        <taxon>Alcanivoracaceae</taxon>
        <taxon>Isoalcanivorax</taxon>
    </lineage>
</organism>
<dbReference type="InterPro" id="IPR036291">
    <property type="entry name" value="NAD(P)-bd_dom_sf"/>
</dbReference>
<gene>
    <name evidence="2" type="ORF">AB5I84_05200</name>
</gene>
<dbReference type="RefSeq" id="WP_369454797.1">
    <property type="nucleotide sequence ID" value="NZ_JBGCUO010000001.1"/>
</dbReference>
<dbReference type="Proteomes" id="UP001562065">
    <property type="component" value="Unassembled WGS sequence"/>
</dbReference>
<proteinExistence type="predicted"/>
<accession>A0ABV4AIT0</accession>
<dbReference type="PANTHER" id="PTHR48079:SF6">
    <property type="entry name" value="NAD(P)-BINDING DOMAIN-CONTAINING PROTEIN-RELATED"/>
    <property type="match status" value="1"/>
</dbReference>
<keyword evidence="3" id="KW-1185">Reference proteome</keyword>
<feature type="domain" description="NAD-dependent epimerase/dehydratase" evidence="1">
    <location>
        <begin position="4"/>
        <end position="222"/>
    </location>
</feature>
<evidence type="ECO:0000313" key="3">
    <source>
        <dbReference type="Proteomes" id="UP001562065"/>
    </source>
</evidence>
<comment type="caution">
    <text evidence="2">The sequence shown here is derived from an EMBL/GenBank/DDBJ whole genome shotgun (WGS) entry which is preliminary data.</text>
</comment>
<dbReference type="InterPro" id="IPR051783">
    <property type="entry name" value="NAD(P)-dependent_oxidoreduct"/>
</dbReference>
<dbReference type="InterPro" id="IPR001509">
    <property type="entry name" value="Epimerase_deHydtase"/>
</dbReference>